<dbReference type="OrthoDB" id="5119576at2"/>
<name>A0A5D0XVG5_9MICC</name>
<evidence type="ECO:0000313" key="3">
    <source>
        <dbReference type="Proteomes" id="UP000323410"/>
    </source>
</evidence>
<dbReference type="Proteomes" id="UP000323410">
    <property type="component" value="Unassembled WGS sequence"/>
</dbReference>
<gene>
    <name evidence="2" type="ORF">FQ377_04045</name>
</gene>
<feature type="domain" description="KTSC" evidence="1">
    <location>
        <begin position="19"/>
        <end position="72"/>
    </location>
</feature>
<dbReference type="EMBL" id="VSLD01000001">
    <property type="protein sequence ID" value="TYD00601.1"/>
    <property type="molecule type" value="Genomic_DNA"/>
</dbReference>
<reference evidence="2 3" key="1">
    <citation type="submission" date="2019-08" db="EMBL/GenBank/DDBJ databases">
        <title>Genone of Arthrobacter echini P9.</title>
        <authorList>
            <person name="Bowman J.P."/>
        </authorList>
    </citation>
    <scope>NUCLEOTIDE SEQUENCE [LARGE SCALE GENOMIC DNA]</scope>
    <source>
        <strain evidence="2 3">P9</strain>
    </source>
</reference>
<dbReference type="Pfam" id="PF13619">
    <property type="entry name" value="KTSC"/>
    <property type="match status" value="1"/>
</dbReference>
<comment type="caution">
    <text evidence="2">The sequence shown here is derived from an EMBL/GenBank/DDBJ whole genome shotgun (WGS) entry which is preliminary data.</text>
</comment>
<dbReference type="RefSeq" id="WP_148599902.1">
    <property type="nucleotide sequence ID" value="NZ_VSLD01000001.1"/>
</dbReference>
<accession>A0A5D0XVG5</accession>
<dbReference type="AlphaFoldDB" id="A0A5D0XVG5"/>
<proteinExistence type="predicted"/>
<keyword evidence="3" id="KW-1185">Reference proteome</keyword>
<evidence type="ECO:0000313" key="2">
    <source>
        <dbReference type="EMBL" id="TYD00601.1"/>
    </source>
</evidence>
<sequence>MARHLRAGDKVTLDWQPVNSSRIVAEAYDSEAETIYVEFPKGGVQWWYAACPPEVWEQFTAINQSRGQFIHQILDAKPNGRFA</sequence>
<dbReference type="InterPro" id="IPR025309">
    <property type="entry name" value="KTSC_dom"/>
</dbReference>
<protein>
    <submittedName>
        <fullName evidence="2">KTSC domain-containing protein</fullName>
    </submittedName>
</protein>
<evidence type="ECO:0000259" key="1">
    <source>
        <dbReference type="Pfam" id="PF13619"/>
    </source>
</evidence>
<organism evidence="2 3">
    <name type="scientific">Arthrobacter echini</name>
    <dbReference type="NCBI Taxonomy" id="1529066"/>
    <lineage>
        <taxon>Bacteria</taxon>
        <taxon>Bacillati</taxon>
        <taxon>Actinomycetota</taxon>
        <taxon>Actinomycetes</taxon>
        <taxon>Micrococcales</taxon>
        <taxon>Micrococcaceae</taxon>
        <taxon>Arthrobacter</taxon>
    </lineage>
</organism>